<dbReference type="Gene3D" id="2.60.120.1140">
    <property type="entry name" value="Protein of unknown function DUF192"/>
    <property type="match status" value="1"/>
</dbReference>
<proteinExistence type="predicted"/>
<protein>
    <submittedName>
        <fullName evidence="1">Unannotated protein</fullName>
    </submittedName>
</protein>
<dbReference type="InterPro" id="IPR003795">
    <property type="entry name" value="DUF192"/>
</dbReference>
<organism evidence="1">
    <name type="scientific">freshwater metagenome</name>
    <dbReference type="NCBI Taxonomy" id="449393"/>
    <lineage>
        <taxon>unclassified sequences</taxon>
        <taxon>metagenomes</taxon>
        <taxon>ecological metagenomes</taxon>
    </lineage>
</organism>
<evidence type="ECO:0000313" key="1">
    <source>
        <dbReference type="EMBL" id="CAB4594934.1"/>
    </source>
</evidence>
<dbReference type="AlphaFoldDB" id="A0A6J6G6Z7"/>
<gene>
    <name evidence="1" type="ORF">UFOPK1722_01834</name>
</gene>
<accession>A0A6J6G6Z7</accession>
<sequence>MTEPTAWLVSEGRVLASATVAASNRDRRIGLRGRTDCEGAFVLPSCRWVHTIGMRFDLDVAYLDAEGRVVKAVRMRRHRLGAPVPGARVVVEAERGAFSRWGLRVGDVVEIRTNVGDTR</sequence>
<dbReference type="InterPro" id="IPR038695">
    <property type="entry name" value="Saro_0823-like_sf"/>
</dbReference>
<name>A0A6J6G6Z7_9ZZZZ</name>
<dbReference type="EMBL" id="CAEZTS010000221">
    <property type="protein sequence ID" value="CAB4594934.1"/>
    <property type="molecule type" value="Genomic_DNA"/>
</dbReference>
<dbReference type="Pfam" id="PF02643">
    <property type="entry name" value="DUF192"/>
    <property type="match status" value="1"/>
</dbReference>
<reference evidence="1" key="1">
    <citation type="submission" date="2020-05" db="EMBL/GenBank/DDBJ databases">
        <authorList>
            <person name="Chiriac C."/>
            <person name="Salcher M."/>
            <person name="Ghai R."/>
            <person name="Kavagutti S V."/>
        </authorList>
    </citation>
    <scope>NUCLEOTIDE SEQUENCE</scope>
</reference>